<dbReference type="PATRIC" id="fig|113653.22.peg.588"/>
<dbReference type="OrthoDB" id="4665at2157"/>
<dbReference type="Proteomes" id="UP000034723">
    <property type="component" value="Chromosome"/>
</dbReference>
<evidence type="ECO:0000256" key="1">
    <source>
        <dbReference type="ARBA" id="ARBA00022679"/>
    </source>
</evidence>
<dbReference type="InParanoid" id="A0A0F7DC19"/>
<keyword evidence="3" id="KW-0067">ATP-binding</keyword>
<sequence length="164" mass="18827">MKTSDKTHLFNLELVSKDDLRIEAVGSIDEANAYIGLAKTKIDDERLRKILHDVQVNMFRAGSQVVGGDEKITKADLEELLEIVRRMEGEVEFPRSFIILERDEVSAVLSVARSVVRRAERRVVSLYRNGLVDYTLVEWLNKLSYLLYLMILAVQKGEYEPVEL</sequence>
<gene>
    <name evidence="5" type="ORF">GAH_00587</name>
</gene>
<dbReference type="NCBIfam" id="TIGR00636">
    <property type="entry name" value="PduO_Nterm"/>
    <property type="match status" value="1"/>
</dbReference>
<feature type="domain" description="Cobalamin adenosyltransferase-like" evidence="4">
    <location>
        <begin position="6"/>
        <end position="152"/>
    </location>
</feature>
<dbReference type="GO" id="GO:0008817">
    <property type="term" value="F:corrinoid adenosyltransferase activity"/>
    <property type="evidence" value="ECO:0007669"/>
    <property type="project" value="TreeGrafter"/>
</dbReference>
<evidence type="ECO:0000259" key="4">
    <source>
        <dbReference type="Pfam" id="PF01923"/>
    </source>
</evidence>
<dbReference type="InterPro" id="IPR016030">
    <property type="entry name" value="CblAdoTrfase-like"/>
</dbReference>
<dbReference type="GO" id="GO:0005524">
    <property type="term" value="F:ATP binding"/>
    <property type="evidence" value="ECO:0007669"/>
    <property type="project" value="UniProtKB-KW"/>
</dbReference>
<dbReference type="STRING" id="113653.GAH_00587"/>
<keyword evidence="1 5" id="KW-0808">Transferase</keyword>
<dbReference type="Pfam" id="PF01923">
    <property type="entry name" value="Cob_adeno_trans"/>
    <property type="match status" value="1"/>
</dbReference>
<dbReference type="Gene3D" id="1.20.1200.10">
    <property type="entry name" value="Cobalamin adenosyltransferase-like"/>
    <property type="match status" value="1"/>
</dbReference>
<keyword evidence="6" id="KW-1185">Reference proteome</keyword>
<protein>
    <submittedName>
        <fullName evidence="5">ATP:cob(I)alamin adenosyltransferase</fullName>
    </submittedName>
</protein>
<name>A0A0F7DC19_9EURY</name>
<dbReference type="PANTHER" id="PTHR12213">
    <property type="entry name" value="CORRINOID ADENOSYLTRANSFERASE"/>
    <property type="match status" value="1"/>
</dbReference>
<dbReference type="EMBL" id="CP011267">
    <property type="protein sequence ID" value="AKG92071.1"/>
    <property type="molecule type" value="Genomic_DNA"/>
</dbReference>
<evidence type="ECO:0000256" key="3">
    <source>
        <dbReference type="ARBA" id="ARBA00022840"/>
    </source>
</evidence>
<organism evidence="5 6">
    <name type="scientific">Geoglobus ahangari</name>
    <dbReference type="NCBI Taxonomy" id="113653"/>
    <lineage>
        <taxon>Archaea</taxon>
        <taxon>Methanobacteriati</taxon>
        <taxon>Methanobacteriota</taxon>
        <taxon>Archaeoglobi</taxon>
        <taxon>Archaeoglobales</taxon>
        <taxon>Archaeoglobaceae</taxon>
        <taxon>Geoglobus</taxon>
    </lineage>
</organism>
<dbReference type="PANTHER" id="PTHR12213:SF0">
    <property type="entry name" value="CORRINOID ADENOSYLTRANSFERASE MMAB"/>
    <property type="match status" value="1"/>
</dbReference>
<evidence type="ECO:0000313" key="6">
    <source>
        <dbReference type="Proteomes" id="UP000034723"/>
    </source>
</evidence>
<dbReference type="InterPro" id="IPR029499">
    <property type="entry name" value="PduO-typ"/>
</dbReference>
<dbReference type="KEGG" id="gah:GAH_00587"/>
<evidence type="ECO:0000313" key="5">
    <source>
        <dbReference type="EMBL" id="AKG92071.1"/>
    </source>
</evidence>
<dbReference type="InterPro" id="IPR036451">
    <property type="entry name" value="CblAdoTrfase-like_sf"/>
</dbReference>
<reference evidence="5 6" key="1">
    <citation type="submission" date="2015-04" db="EMBL/GenBank/DDBJ databases">
        <title>The complete genome sequence of the hyperthermophilic, obligate iron-reducing archaeon Geoglobus ahangari strain 234T.</title>
        <authorList>
            <person name="Manzella M.P."/>
            <person name="Holmes D.E."/>
            <person name="Rocheleau J.M."/>
            <person name="Chung A."/>
            <person name="Reguera G."/>
            <person name="Kashefi K."/>
        </authorList>
    </citation>
    <scope>NUCLEOTIDE SEQUENCE [LARGE SCALE GENOMIC DNA]</scope>
    <source>
        <strain evidence="5 6">234</strain>
    </source>
</reference>
<evidence type="ECO:0000256" key="2">
    <source>
        <dbReference type="ARBA" id="ARBA00022741"/>
    </source>
</evidence>
<keyword evidence="2" id="KW-0547">Nucleotide-binding</keyword>
<dbReference type="HOGENOM" id="CLU_083486_0_2_2"/>
<proteinExistence type="predicted"/>
<accession>A0A0F7DC19</accession>
<dbReference type="AlphaFoldDB" id="A0A0F7DC19"/>
<dbReference type="SUPFAM" id="SSF89028">
    <property type="entry name" value="Cobalamin adenosyltransferase-like"/>
    <property type="match status" value="1"/>
</dbReference>